<dbReference type="Pfam" id="PF01627">
    <property type="entry name" value="Hpt"/>
    <property type="match status" value="1"/>
</dbReference>
<gene>
    <name evidence="5" type="ORF">EV674_11224</name>
</gene>
<dbReference type="SUPFAM" id="SSF47226">
    <property type="entry name" value="Histidine-containing phosphotransfer domain, HPT domain"/>
    <property type="match status" value="1"/>
</dbReference>
<dbReference type="PANTHER" id="PTHR44591">
    <property type="entry name" value="STRESS RESPONSE REGULATOR PROTEIN 1"/>
    <property type="match status" value="1"/>
</dbReference>
<dbReference type="InterPro" id="IPR008207">
    <property type="entry name" value="Sig_transdc_His_kin_Hpt_dom"/>
</dbReference>
<sequence>MTPPRVLLLEDDPAVRRFVQMVLEPLGLDLVQCATLAQARQAIEAAAVQLVLTDLTLPDGSGLDWLQWLHARVPAPGLACRTVVFSGGIDPAMERQLQALQVWRILHKPASVGALMECVEQALDSLAESAATPPAGATTASDPVTEFFAGNHALYRTYRAACLAQFAQDVRAGDSAVQAGDVQALQRVAHNLKSVLTMLGEASAAQSARSTEECAAQGALESMQQGWRQLREQVQHLVLSHDSA</sequence>
<dbReference type="PROSITE" id="PS50110">
    <property type="entry name" value="RESPONSE_REGULATORY"/>
    <property type="match status" value="1"/>
</dbReference>
<accession>A0A4R2N963</accession>
<dbReference type="EMBL" id="SLXH01000012">
    <property type="protein sequence ID" value="TCP17468.1"/>
    <property type="molecule type" value="Genomic_DNA"/>
</dbReference>
<dbReference type="InterPro" id="IPR050595">
    <property type="entry name" value="Bact_response_regulator"/>
</dbReference>
<keyword evidence="6" id="KW-1185">Reference proteome</keyword>
<name>A0A4R2N963_9BURK</name>
<dbReference type="CDD" id="cd00156">
    <property type="entry name" value="REC"/>
    <property type="match status" value="1"/>
</dbReference>
<evidence type="ECO:0000256" key="2">
    <source>
        <dbReference type="ARBA" id="ARBA00023012"/>
    </source>
</evidence>
<dbReference type="Proteomes" id="UP000295182">
    <property type="component" value="Unassembled WGS sequence"/>
</dbReference>
<evidence type="ECO:0000313" key="6">
    <source>
        <dbReference type="Proteomes" id="UP000295182"/>
    </source>
</evidence>
<dbReference type="Pfam" id="PF00072">
    <property type="entry name" value="Response_reg"/>
    <property type="match status" value="1"/>
</dbReference>
<dbReference type="InterPro" id="IPR011006">
    <property type="entry name" value="CheY-like_superfamily"/>
</dbReference>
<dbReference type="Gene3D" id="1.20.120.160">
    <property type="entry name" value="HPT domain"/>
    <property type="match status" value="1"/>
</dbReference>
<evidence type="ECO:0000259" key="4">
    <source>
        <dbReference type="PROSITE" id="PS50110"/>
    </source>
</evidence>
<dbReference type="GO" id="GO:0004672">
    <property type="term" value="F:protein kinase activity"/>
    <property type="evidence" value="ECO:0007669"/>
    <property type="project" value="UniProtKB-ARBA"/>
</dbReference>
<keyword evidence="2" id="KW-0902">Two-component regulatory system</keyword>
<evidence type="ECO:0000313" key="5">
    <source>
        <dbReference type="EMBL" id="TCP17468.1"/>
    </source>
</evidence>
<evidence type="ECO:0000256" key="3">
    <source>
        <dbReference type="PROSITE-ProRule" id="PRU00169"/>
    </source>
</evidence>
<dbReference type="SUPFAM" id="SSF52172">
    <property type="entry name" value="CheY-like"/>
    <property type="match status" value="1"/>
</dbReference>
<dbReference type="RefSeq" id="WP_132750394.1">
    <property type="nucleotide sequence ID" value="NZ_QXNC01000012.1"/>
</dbReference>
<dbReference type="InterPro" id="IPR001789">
    <property type="entry name" value="Sig_transdc_resp-reg_receiver"/>
</dbReference>
<dbReference type="Gene3D" id="3.40.50.2300">
    <property type="match status" value="1"/>
</dbReference>
<dbReference type="OrthoDB" id="9150035at2"/>
<comment type="caution">
    <text evidence="5">The sequence shown here is derived from an EMBL/GenBank/DDBJ whole genome shotgun (WGS) entry which is preliminary data.</text>
</comment>
<dbReference type="InterPro" id="IPR036641">
    <property type="entry name" value="HPT_dom_sf"/>
</dbReference>
<dbReference type="GO" id="GO:0000160">
    <property type="term" value="P:phosphorelay signal transduction system"/>
    <property type="evidence" value="ECO:0007669"/>
    <property type="project" value="UniProtKB-KW"/>
</dbReference>
<dbReference type="SMART" id="SM00448">
    <property type="entry name" value="REC"/>
    <property type="match status" value="1"/>
</dbReference>
<protein>
    <submittedName>
        <fullName evidence="5">Hpt domain-containing protein</fullName>
    </submittedName>
</protein>
<proteinExistence type="predicted"/>
<keyword evidence="1 3" id="KW-0597">Phosphoprotein</keyword>
<feature type="modified residue" description="4-aspartylphosphate" evidence="3">
    <location>
        <position position="54"/>
    </location>
</feature>
<organism evidence="5 6">
    <name type="scientific">Simplicispira metamorpha</name>
    <dbReference type="NCBI Taxonomy" id="80881"/>
    <lineage>
        <taxon>Bacteria</taxon>
        <taxon>Pseudomonadati</taxon>
        <taxon>Pseudomonadota</taxon>
        <taxon>Betaproteobacteria</taxon>
        <taxon>Burkholderiales</taxon>
        <taxon>Comamonadaceae</taxon>
        <taxon>Simplicispira</taxon>
    </lineage>
</organism>
<feature type="domain" description="Response regulatory" evidence="4">
    <location>
        <begin position="5"/>
        <end position="123"/>
    </location>
</feature>
<reference evidence="5 6" key="1">
    <citation type="submission" date="2019-03" db="EMBL/GenBank/DDBJ databases">
        <title>Genomic Encyclopedia of Type Strains, Phase IV (KMG-IV): sequencing the most valuable type-strain genomes for metagenomic binning, comparative biology and taxonomic classification.</title>
        <authorList>
            <person name="Goeker M."/>
        </authorList>
    </citation>
    <scope>NUCLEOTIDE SEQUENCE [LARGE SCALE GENOMIC DNA]</scope>
    <source>
        <strain evidence="5 6">DSM 1837</strain>
    </source>
</reference>
<dbReference type="AlphaFoldDB" id="A0A4R2N963"/>
<dbReference type="PANTHER" id="PTHR44591:SF3">
    <property type="entry name" value="RESPONSE REGULATORY DOMAIN-CONTAINING PROTEIN"/>
    <property type="match status" value="1"/>
</dbReference>
<evidence type="ECO:0000256" key="1">
    <source>
        <dbReference type="ARBA" id="ARBA00022553"/>
    </source>
</evidence>